<keyword evidence="3" id="KW-1185">Reference proteome</keyword>
<dbReference type="PANTHER" id="PTHR12321:SF98">
    <property type="entry name" value="PHD FINGER PROTEIN ALFIN-LIKE 5"/>
    <property type="match status" value="1"/>
</dbReference>
<protein>
    <submittedName>
        <fullName evidence="2">Alfin</fullName>
    </submittedName>
</protein>
<feature type="domain" description="Alfin N-terminal" evidence="1">
    <location>
        <begin position="288"/>
        <end position="346"/>
    </location>
</feature>
<dbReference type="InterPro" id="IPR045104">
    <property type="entry name" value="Alfin"/>
</dbReference>
<reference evidence="2 3" key="1">
    <citation type="journal article" date="2020" name="ISME J.">
        <title>Comparative genomics reveals insights into cyanobacterial evolution and habitat adaptation.</title>
        <authorList>
            <person name="Chen M.Y."/>
            <person name="Teng W.K."/>
            <person name="Zhao L."/>
            <person name="Hu C.X."/>
            <person name="Zhou Y.K."/>
            <person name="Han B.P."/>
            <person name="Song L.R."/>
            <person name="Shu W.S."/>
        </authorList>
    </citation>
    <scope>NUCLEOTIDE SEQUENCE [LARGE SCALE GENOMIC DNA]</scope>
    <source>
        <strain evidence="2 3">FACHB-1040</strain>
    </source>
</reference>
<organism evidence="2 3">
    <name type="scientific">Aphanizomenon flos-aquae FACHB-1040</name>
    <dbReference type="NCBI Taxonomy" id="2692887"/>
    <lineage>
        <taxon>Bacteria</taxon>
        <taxon>Bacillati</taxon>
        <taxon>Cyanobacteriota</taxon>
        <taxon>Cyanophyceae</taxon>
        <taxon>Nostocales</taxon>
        <taxon>Aphanizomenonaceae</taxon>
        <taxon>Aphanizomenon</taxon>
    </lineage>
</organism>
<dbReference type="Proteomes" id="UP000606721">
    <property type="component" value="Unassembled WGS sequence"/>
</dbReference>
<comment type="caution">
    <text evidence="2">The sequence shown here is derived from an EMBL/GenBank/DDBJ whole genome shotgun (WGS) entry which is preliminary data.</text>
</comment>
<feature type="domain" description="Alfin N-terminal" evidence="1">
    <location>
        <begin position="108"/>
        <end position="158"/>
    </location>
</feature>
<evidence type="ECO:0000259" key="1">
    <source>
        <dbReference type="Pfam" id="PF12165"/>
    </source>
</evidence>
<sequence length="361" mass="42696">MVSKRLQNIIFNKYVDSHRCILEQIRSQKFWNTCNTDEMGEILFFSNPTEFISGFNWGNIELNKFRESWSLLSHEILYLIPLPPAFRVNQLQEHGYPEPLYGYQPIPIERSEWTLNFSRIIDSWLMAAIIYDANLLSKQDRLNLIANINAHPTLFDVCQSLQFSEDDSKIKWNKLPEAISNEESEFYNHRESLLSLNLSIDILQIPDVYIRWQKVLVKALRSWDIWNTSNTYERGNYLFFNMPLYSNNTEWQLIDVSDNETEFHILGVLPGLIQLPYPPSHKSTATPVINYQPTVEERYDWTLEFARRLDAWLAAIILYAVSLYQQEDKLQVFNIINSMDSISDVCIDWEFDQHECQLNWE</sequence>
<proteinExistence type="predicted"/>
<dbReference type="Pfam" id="PF12165">
    <property type="entry name" value="Alfin"/>
    <property type="match status" value="2"/>
</dbReference>
<gene>
    <name evidence="2" type="ORF">H6F99_21445</name>
</gene>
<dbReference type="PANTHER" id="PTHR12321">
    <property type="entry name" value="CPG BINDING PROTEIN"/>
    <property type="match status" value="1"/>
</dbReference>
<evidence type="ECO:0000313" key="2">
    <source>
        <dbReference type="EMBL" id="MBD2280745.1"/>
    </source>
</evidence>
<dbReference type="EMBL" id="JACJQT010000072">
    <property type="protein sequence ID" value="MBD2280745.1"/>
    <property type="molecule type" value="Genomic_DNA"/>
</dbReference>
<name>A0ABR8C223_APHFL</name>
<dbReference type="InterPro" id="IPR021998">
    <property type="entry name" value="Alfin_N"/>
</dbReference>
<evidence type="ECO:0000313" key="3">
    <source>
        <dbReference type="Proteomes" id="UP000606721"/>
    </source>
</evidence>
<dbReference type="RefSeq" id="WP_190384175.1">
    <property type="nucleotide sequence ID" value="NZ_JACJQT010000072.1"/>
</dbReference>
<accession>A0ABR8C223</accession>